<protein>
    <recommendedName>
        <fullName evidence="1">NADPH-dependent FMN reductase-like domain-containing protein</fullName>
    </recommendedName>
</protein>
<dbReference type="EMBL" id="UOEU01000932">
    <property type="protein sequence ID" value="VAW42578.1"/>
    <property type="molecule type" value="Genomic_DNA"/>
</dbReference>
<dbReference type="AlphaFoldDB" id="A0A3B0VG45"/>
<dbReference type="InterPro" id="IPR029039">
    <property type="entry name" value="Flavoprotein-like_sf"/>
</dbReference>
<dbReference type="InterPro" id="IPR005025">
    <property type="entry name" value="FMN_Rdtase-like_dom"/>
</dbReference>
<evidence type="ECO:0000259" key="1">
    <source>
        <dbReference type="Pfam" id="PF03358"/>
    </source>
</evidence>
<proteinExistence type="predicted"/>
<gene>
    <name evidence="2" type="ORF">MNBD_CHLOROFLEXI01-1448</name>
</gene>
<feature type="domain" description="NADPH-dependent FMN reductase-like" evidence="1">
    <location>
        <begin position="6"/>
        <end position="148"/>
    </location>
</feature>
<dbReference type="PANTHER" id="PTHR30543:SF21">
    <property type="entry name" value="NAD(P)H-DEPENDENT FMN REDUCTASE LOT6"/>
    <property type="match status" value="1"/>
</dbReference>
<dbReference type="Gene3D" id="3.40.50.360">
    <property type="match status" value="1"/>
</dbReference>
<dbReference type="GO" id="GO:0010181">
    <property type="term" value="F:FMN binding"/>
    <property type="evidence" value="ECO:0007669"/>
    <property type="project" value="TreeGrafter"/>
</dbReference>
<dbReference type="InterPro" id="IPR050712">
    <property type="entry name" value="NAD(P)H-dep_reductase"/>
</dbReference>
<organism evidence="2">
    <name type="scientific">hydrothermal vent metagenome</name>
    <dbReference type="NCBI Taxonomy" id="652676"/>
    <lineage>
        <taxon>unclassified sequences</taxon>
        <taxon>metagenomes</taxon>
        <taxon>ecological metagenomes</taxon>
    </lineage>
</organism>
<dbReference type="Pfam" id="PF03358">
    <property type="entry name" value="FMN_red"/>
    <property type="match status" value="1"/>
</dbReference>
<sequence length="183" mass="19971">MNKTVNIIGLAGSLRRGSLTKILLETARDVSPESMSVTIFPLHEIPIYNNDVEVEDGFPDAVAAMRDAIKEADGLILGTPEYNGSLSGAMKNAIDWASREGLLGKVPVVTIGGSPGALGATKAQEHLRQICLHLGMYVLPRPTIAVPQLPKKVEDGVLTDETTRQFIKQQMETFYDWVVRLKD</sequence>
<evidence type="ECO:0000313" key="2">
    <source>
        <dbReference type="EMBL" id="VAW42578.1"/>
    </source>
</evidence>
<dbReference type="GO" id="GO:0016491">
    <property type="term" value="F:oxidoreductase activity"/>
    <property type="evidence" value="ECO:0007669"/>
    <property type="project" value="InterPro"/>
</dbReference>
<dbReference type="PANTHER" id="PTHR30543">
    <property type="entry name" value="CHROMATE REDUCTASE"/>
    <property type="match status" value="1"/>
</dbReference>
<dbReference type="GO" id="GO:0005829">
    <property type="term" value="C:cytosol"/>
    <property type="evidence" value="ECO:0007669"/>
    <property type="project" value="TreeGrafter"/>
</dbReference>
<reference evidence="2" key="1">
    <citation type="submission" date="2018-06" db="EMBL/GenBank/DDBJ databases">
        <authorList>
            <person name="Zhirakovskaya E."/>
        </authorList>
    </citation>
    <scope>NUCLEOTIDE SEQUENCE</scope>
</reference>
<name>A0A3B0VG45_9ZZZZ</name>
<dbReference type="SUPFAM" id="SSF52218">
    <property type="entry name" value="Flavoproteins"/>
    <property type="match status" value="1"/>
</dbReference>
<accession>A0A3B0VG45</accession>